<dbReference type="OrthoDB" id="1679631at2"/>
<comment type="caution">
    <text evidence="1">The sequence shown here is derived from an EMBL/GenBank/DDBJ whole genome shotgun (WGS) entry which is preliminary data.</text>
</comment>
<evidence type="ECO:0000313" key="2">
    <source>
        <dbReference type="Proteomes" id="UP000318521"/>
    </source>
</evidence>
<proteinExistence type="predicted"/>
<evidence type="ECO:0000313" key="1">
    <source>
        <dbReference type="EMBL" id="TSB46540.1"/>
    </source>
</evidence>
<dbReference type="Proteomes" id="UP000318521">
    <property type="component" value="Unassembled WGS sequence"/>
</dbReference>
<reference evidence="1 2" key="1">
    <citation type="submission" date="2019-07" db="EMBL/GenBank/DDBJ databases">
        <authorList>
            <person name="Park Y.J."/>
            <person name="Jeong S.E."/>
            <person name="Jung H.S."/>
        </authorList>
    </citation>
    <scope>NUCLEOTIDE SEQUENCE [LARGE SCALE GENOMIC DNA]</scope>
    <source>
        <strain evidence="2">P16(2019)</strain>
    </source>
</reference>
<organism evidence="1 2">
    <name type="scientific">Alkalicoccobacillus porphyridii</name>
    <dbReference type="NCBI Taxonomy" id="2597270"/>
    <lineage>
        <taxon>Bacteria</taxon>
        <taxon>Bacillati</taxon>
        <taxon>Bacillota</taxon>
        <taxon>Bacilli</taxon>
        <taxon>Bacillales</taxon>
        <taxon>Bacillaceae</taxon>
        <taxon>Alkalicoccobacillus</taxon>
    </lineage>
</organism>
<gene>
    <name evidence="1" type="ORF">FN960_09250</name>
</gene>
<dbReference type="Pfam" id="PF14097">
    <property type="entry name" value="SpoVAE"/>
    <property type="match status" value="1"/>
</dbReference>
<keyword evidence="2" id="KW-1185">Reference proteome</keyword>
<accession>A0A553ZYL3</accession>
<sequence length="193" mass="21259">MKHLKDVIFITDGDAAAKKTIEWVATELGCRCISASAGNPSTLSKQKLIQNIFQTPDDAVVLIMFDDCGYREEGPGERLMRALFDHPDIRVLGAVAVASATHAREWTNVHISIDRYGELTEYGVDKEGLQDLELNRMNGDTVYILDELKLPIVVGIGDIGKMRGQDDVKRGCPVTKKAVQLILERSGYLVSGL</sequence>
<protein>
    <submittedName>
        <fullName evidence="1">Stage V sporulation protein AE</fullName>
    </submittedName>
</protein>
<dbReference type="InterPro" id="IPR025914">
    <property type="entry name" value="SpoVAE"/>
</dbReference>
<dbReference type="AlphaFoldDB" id="A0A553ZYL3"/>
<dbReference type="RefSeq" id="WP_143848437.1">
    <property type="nucleotide sequence ID" value="NZ_VLXZ01000005.1"/>
</dbReference>
<name>A0A553ZYL3_9BACI</name>
<dbReference type="EMBL" id="VLXZ01000005">
    <property type="protein sequence ID" value="TSB46540.1"/>
    <property type="molecule type" value="Genomic_DNA"/>
</dbReference>